<dbReference type="Gene3D" id="3.30.230.10">
    <property type="match status" value="1"/>
</dbReference>
<evidence type="ECO:0000256" key="1">
    <source>
        <dbReference type="ARBA" id="ARBA00006082"/>
    </source>
</evidence>
<dbReference type="PANTHER" id="PTHR10073">
    <property type="entry name" value="DNA MISMATCH REPAIR PROTEIN MLH, PMS, MUTL"/>
    <property type="match status" value="1"/>
</dbReference>
<dbReference type="InterPro" id="IPR037198">
    <property type="entry name" value="MutL_C_sf"/>
</dbReference>
<evidence type="ECO:0000313" key="9">
    <source>
        <dbReference type="EMBL" id="HFT92360.1"/>
    </source>
</evidence>
<evidence type="ECO:0000256" key="3">
    <source>
        <dbReference type="ARBA" id="ARBA00022763"/>
    </source>
</evidence>
<accession>A0A7C3LQR5</accession>
<comment type="similarity">
    <text evidence="1 5">Belongs to the DNA mismatch repair MutL/HexB family.</text>
</comment>
<feature type="domain" description="DNA mismatch repair protein S5" evidence="8">
    <location>
        <begin position="209"/>
        <end position="327"/>
    </location>
</feature>
<evidence type="ECO:0000259" key="7">
    <source>
        <dbReference type="SMART" id="SM00853"/>
    </source>
</evidence>
<dbReference type="InterPro" id="IPR020667">
    <property type="entry name" value="DNA_mismatch_repair_MutL"/>
</dbReference>
<dbReference type="CDD" id="cd16926">
    <property type="entry name" value="HATPase_MutL-MLH-PMS-like"/>
    <property type="match status" value="1"/>
</dbReference>
<dbReference type="GO" id="GO:0032300">
    <property type="term" value="C:mismatch repair complex"/>
    <property type="evidence" value="ECO:0007669"/>
    <property type="project" value="InterPro"/>
</dbReference>
<evidence type="ECO:0000256" key="6">
    <source>
        <dbReference type="SAM" id="MobiDB-lite"/>
    </source>
</evidence>
<dbReference type="InterPro" id="IPR036890">
    <property type="entry name" value="HATPase_C_sf"/>
</dbReference>
<dbReference type="NCBIfam" id="TIGR00585">
    <property type="entry name" value="mutl"/>
    <property type="match status" value="1"/>
</dbReference>
<dbReference type="Gene3D" id="3.30.1540.20">
    <property type="entry name" value="MutL, C-terminal domain, dimerisation subdomain"/>
    <property type="match status" value="1"/>
</dbReference>
<dbReference type="EMBL" id="DTMM01000004">
    <property type="protein sequence ID" value="HFT92360.1"/>
    <property type="molecule type" value="Genomic_DNA"/>
</dbReference>
<evidence type="ECO:0000256" key="4">
    <source>
        <dbReference type="ARBA" id="ARBA00023204"/>
    </source>
</evidence>
<dbReference type="Pfam" id="PF08676">
    <property type="entry name" value="MutL_C"/>
    <property type="match status" value="1"/>
</dbReference>
<dbReference type="InterPro" id="IPR042120">
    <property type="entry name" value="MutL_C_dimsub"/>
</dbReference>
<dbReference type="InterPro" id="IPR014721">
    <property type="entry name" value="Ribsml_uS5_D2-typ_fold_subgr"/>
</dbReference>
<dbReference type="CDD" id="cd00782">
    <property type="entry name" value="MutL_Trans"/>
    <property type="match status" value="1"/>
</dbReference>
<feature type="domain" description="MutL C-terminal dimerisation" evidence="7">
    <location>
        <begin position="455"/>
        <end position="598"/>
    </location>
</feature>
<dbReference type="FunFam" id="3.30.565.10:FF:000003">
    <property type="entry name" value="DNA mismatch repair endonuclease MutL"/>
    <property type="match status" value="1"/>
</dbReference>
<dbReference type="GO" id="GO:0030983">
    <property type="term" value="F:mismatched DNA binding"/>
    <property type="evidence" value="ECO:0007669"/>
    <property type="project" value="InterPro"/>
</dbReference>
<dbReference type="InterPro" id="IPR038973">
    <property type="entry name" value="MutL/Mlh/Pms-like"/>
</dbReference>
<proteinExistence type="inferred from homology"/>
<dbReference type="AlphaFoldDB" id="A0A7C3LQR5"/>
<protein>
    <recommendedName>
        <fullName evidence="2 5">DNA mismatch repair protein MutL</fullName>
    </recommendedName>
</protein>
<dbReference type="GO" id="GO:0004519">
    <property type="term" value="F:endonuclease activity"/>
    <property type="evidence" value="ECO:0007669"/>
    <property type="project" value="UniProtKB-KW"/>
</dbReference>
<dbReference type="PANTHER" id="PTHR10073:SF12">
    <property type="entry name" value="DNA MISMATCH REPAIR PROTEIN MLH1"/>
    <property type="match status" value="1"/>
</dbReference>
<dbReference type="Gene3D" id="3.30.1370.100">
    <property type="entry name" value="MutL, C-terminal domain, regulatory subdomain"/>
    <property type="match status" value="1"/>
</dbReference>
<dbReference type="InterPro" id="IPR014762">
    <property type="entry name" value="DNA_mismatch_repair_CS"/>
</dbReference>
<keyword evidence="9" id="KW-0255">Endonuclease</keyword>
<evidence type="ECO:0000256" key="2">
    <source>
        <dbReference type="ARBA" id="ARBA00021975"/>
    </source>
</evidence>
<comment type="function">
    <text evidence="5">This protein is involved in the repair of mismatches in DNA. It is required for dam-dependent methyl-directed DNA mismatch repair. May act as a 'molecular matchmaker', a protein that promotes the formation of a stable complex between two or more DNA-binding proteins in an ATP-dependent manner without itself being part of a final effector complex.</text>
</comment>
<dbReference type="SUPFAM" id="SSF118116">
    <property type="entry name" value="DNA mismatch repair protein MutL"/>
    <property type="match status" value="1"/>
</dbReference>
<dbReference type="Gene3D" id="3.30.565.10">
    <property type="entry name" value="Histidine kinase-like ATPase, C-terminal domain"/>
    <property type="match status" value="1"/>
</dbReference>
<keyword evidence="9" id="KW-0540">Nuclease</keyword>
<dbReference type="SMART" id="SM00853">
    <property type="entry name" value="MutL_C"/>
    <property type="match status" value="1"/>
</dbReference>
<dbReference type="GO" id="GO:0005524">
    <property type="term" value="F:ATP binding"/>
    <property type="evidence" value="ECO:0007669"/>
    <property type="project" value="InterPro"/>
</dbReference>
<dbReference type="InterPro" id="IPR002099">
    <property type="entry name" value="MutL/Mlh/PMS"/>
</dbReference>
<gene>
    <name evidence="5 9" type="primary">mutL</name>
    <name evidence="9" type="ORF">ENX03_00190</name>
</gene>
<name>A0A7C3LQR5_9BACT</name>
<dbReference type="GO" id="GO:0140664">
    <property type="term" value="F:ATP-dependent DNA damage sensor activity"/>
    <property type="evidence" value="ECO:0007669"/>
    <property type="project" value="InterPro"/>
</dbReference>
<keyword evidence="9" id="KW-0378">Hydrolase</keyword>
<dbReference type="InterPro" id="IPR013507">
    <property type="entry name" value="DNA_mismatch_S5_2-like"/>
</dbReference>
<comment type="caution">
    <text evidence="9">The sequence shown here is derived from an EMBL/GenBank/DDBJ whole genome shotgun (WGS) entry which is preliminary data.</text>
</comment>
<dbReference type="Pfam" id="PF01119">
    <property type="entry name" value="DNA_mis_repair"/>
    <property type="match status" value="1"/>
</dbReference>
<dbReference type="InterPro" id="IPR014790">
    <property type="entry name" value="MutL_C"/>
</dbReference>
<reference evidence="9" key="1">
    <citation type="journal article" date="2020" name="mSystems">
        <title>Genome- and Community-Level Interaction Insights into Carbon Utilization and Element Cycling Functions of Hydrothermarchaeota in Hydrothermal Sediment.</title>
        <authorList>
            <person name="Zhou Z."/>
            <person name="Liu Y."/>
            <person name="Xu W."/>
            <person name="Pan J."/>
            <person name="Luo Z.H."/>
            <person name="Li M."/>
        </authorList>
    </citation>
    <scope>NUCLEOTIDE SEQUENCE [LARGE SCALE GENOMIC DNA]</scope>
    <source>
        <strain evidence="9">SpSt-902</strain>
    </source>
</reference>
<evidence type="ECO:0000256" key="5">
    <source>
        <dbReference type="HAMAP-Rule" id="MF_00149"/>
    </source>
</evidence>
<keyword evidence="4 5" id="KW-0234">DNA repair</keyword>
<feature type="compositionally biased region" description="Low complexity" evidence="6">
    <location>
        <begin position="334"/>
        <end position="348"/>
    </location>
</feature>
<dbReference type="SUPFAM" id="SSF55874">
    <property type="entry name" value="ATPase domain of HSP90 chaperone/DNA topoisomerase II/histidine kinase"/>
    <property type="match status" value="1"/>
</dbReference>
<dbReference type="GO" id="GO:0016887">
    <property type="term" value="F:ATP hydrolysis activity"/>
    <property type="evidence" value="ECO:0007669"/>
    <property type="project" value="InterPro"/>
</dbReference>
<feature type="region of interest" description="Disordered" evidence="6">
    <location>
        <begin position="332"/>
        <end position="354"/>
    </location>
</feature>
<dbReference type="InterPro" id="IPR020568">
    <property type="entry name" value="Ribosomal_Su5_D2-typ_SF"/>
</dbReference>
<dbReference type="SMART" id="SM01340">
    <property type="entry name" value="DNA_mis_repair"/>
    <property type="match status" value="1"/>
</dbReference>
<dbReference type="HAMAP" id="MF_00149">
    <property type="entry name" value="DNA_mis_repair"/>
    <property type="match status" value="1"/>
</dbReference>
<dbReference type="SUPFAM" id="SSF54211">
    <property type="entry name" value="Ribosomal protein S5 domain 2-like"/>
    <property type="match status" value="1"/>
</dbReference>
<sequence>MNRIQELEQLVVDQIAAGEVIERPASVVKELVENSIDAQASKISVYLEEGGRKSIVVSDNGSGIHPDDIALAFKRHATSKIRLVEDLLSTRTMGFRGEALSSIASVSHVNLKSRMSGQEKGREIRISPGQTESISDWDGPSGTTVEARELFHNLPVRLKFMKSTQTEQSQVIETLSCIALGHPSVQIHLFLNGRPVLSLPARRDRRLRLLDLYPALSENDLSNIVLEGEGIRIEAEILSPGKNRKDRKFQNIFLNSRWIRHPALLQAISQGASGYVHKEVQPGAWIWIEILPDKVDVNVHPTKREVRFLESDRIFSLVRRAVQEGLKTFLEVASPSPEGSGPEPGSGELVKLQTQDAPPTASANFFAREKMENVTPEVWRMETGRYNTPNLFSGRQGEASGIREPDSLIHKIQSSRIGHATLDKSFRDLPEVLKSLPPASFSWRSPSLPDMPVQVLTQVYGTFILAIMGKDLVVLDQHTAHERIRYDAFRRGLSDGNITTLPYIFPQTVRLSPLEVQNIEQRIDELSHLGFDVDIQGPESVKVSGIPSLLEGEDPSDLLQELSESSHQFEWPLVRSDRMDETLMTLSCHTSVRANHILGKEDLIRIIRSLLDTEFPFSCPHGRPTILSLPQDLLEKWFQRT</sequence>
<evidence type="ECO:0000259" key="8">
    <source>
        <dbReference type="SMART" id="SM01340"/>
    </source>
</evidence>
<dbReference type="InterPro" id="IPR042121">
    <property type="entry name" value="MutL_C_regsub"/>
</dbReference>
<dbReference type="GO" id="GO:0006298">
    <property type="term" value="P:mismatch repair"/>
    <property type="evidence" value="ECO:0007669"/>
    <property type="project" value="UniProtKB-UniRule"/>
</dbReference>
<keyword evidence="3 5" id="KW-0227">DNA damage</keyword>
<dbReference type="Pfam" id="PF13589">
    <property type="entry name" value="HATPase_c_3"/>
    <property type="match status" value="1"/>
</dbReference>
<organism evidence="9">
    <name type="scientific">Leptospirillum ferriphilum</name>
    <dbReference type="NCBI Taxonomy" id="178606"/>
    <lineage>
        <taxon>Bacteria</taxon>
        <taxon>Pseudomonadati</taxon>
        <taxon>Nitrospirota</taxon>
        <taxon>Nitrospiria</taxon>
        <taxon>Nitrospirales</taxon>
        <taxon>Nitrospiraceae</taxon>
        <taxon>Leptospirillum</taxon>
    </lineage>
</organism>
<dbReference type="PROSITE" id="PS00058">
    <property type="entry name" value="DNA_MISMATCH_REPAIR_1"/>
    <property type="match status" value="1"/>
</dbReference>